<evidence type="ECO:0000256" key="2">
    <source>
        <dbReference type="ARBA" id="ARBA00023125"/>
    </source>
</evidence>
<dbReference type="Gene3D" id="3.30.450.80">
    <property type="entry name" value="Transcription factor LuxR-like, autoinducer-binding domain"/>
    <property type="match status" value="1"/>
</dbReference>
<protein>
    <submittedName>
        <fullName evidence="5">Transcriptional activator protein AnoR</fullName>
    </submittedName>
</protein>
<dbReference type="InterPro" id="IPR005143">
    <property type="entry name" value="TF_LuxR_autoind-bd_dom"/>
</dbReference>
<evidence type="ECO:0000256" key="1">
    <source>
        <dbReference type="ARBA" id="ARBA00023015"/>
    </source>
</evidence>
<gene>
    <name evidence="5" type="primary">anoR</name>
    <name evidence="5" type="ORF">ASD8599_02214</name>
</gene>
<evidence type="ECO:0000313" key="6">
    <source>
        <dbReference type="Proteomes" id="UP000244880"/>
    </source>
</evidence>
<accession>A0A2R8BET9</accession>
<keyword evidence="3" id="KW-0804">Transcription</keyword>
<dbReference type="PRINTS" id="PR00038">
    <property type="entry name" value="HTHLUXR"/>
</dbReference>
<feature type="domain" description="HTH luxR-type" evidence="4">
    <location>
        <begin position="182"/>
        <end position="247"/>
    </location>
</feature>
<evidence type="ECO:0000256" key="3">
    <source>
        <dbReference type="ARBA" id="ARBA00023163"/>
    </source>
</evidence>
<name>A0A2R8BET9_9RHOB</name>
<dbReference type="InterPro" id="IPR000792">
    <property type="entry name" value="Tscrpt_reg_LuxR_C"/>
</dbReference>
<keyword evidence="1" id="KW-0805">Transcription regulation</keyword>
<dbReference type="InterPro" id="IPR013249">
    <property type="entry name" value="RNA_pol_sigma70_r4_t2"/>
</dbReference>
<reference evidence="5 6" key="1">
    <citation type="submission" date="2018-03" db="EMBL/GenBank/DDBJ databases">
        <authorList>
            <person name="Keele B.F."/>
        </authorList>
    </citation>
    <scope>NUCLEOTIDE SEQUENCE [LARGE SCALE GENOMIC DNA]</scope>
    <source>
        <strain evidence="5 6">CECT 8599</strain>
    </source>
</reference>
<sequence length="256" mass="28760">MTSADMRSYLHFLSNCQSMQELWTAHTERMADYGFDRLIYGFTRYRSGTSLGDPEDFIILTNHDKDYTDTFLGEQHYANAPMVNWALTHEGASSWGILAAENRLKDLTPAEMRVLDFNLSMGVTAGYTISFKSISARSKGAIALTARRGLSQQDIDAVWKNHGRDIHLMNNIAHLKILTLPYSGPNRNLTKRQREALEWVGDGKTMQDIALLMGLTSATVEKHLRLARENLAVETTAQAVLKAAFANQMFILEAEV</sequence>
<keyword evidence="2" id="KW-0238">DNA-binding</keyword>
<dbReference type="Gene3D" id="1.10.10.10">
    <property type="entry name" value="Winged helix-like DNA-binding domain superfamily/Winged helix DNA-binding domain"/>
    <property type="match status" value="1"/>
</dbReference>
<dbReference type="OrthoDB" id="3679796at2"/>
<dbReference type="GO" id="GO:0003677">
    <property type="term" value="F:DNA binding"/>
    <property type="evidence" value="ECO:0007669"/>
    <property type="project" value="UniProtKB-KW"/>
</dbReference>
<dbReference type="Pfam" id="PF03472">
    <property type="entry name" value="Autoind_bind"/>
    <property type="match status" value="1"/>
</dbReference>
<dbReference type="AlphaFoldDB" id="A0A2R8BET9"/>
<dbReference type="CDD" id="cd06170">
    <property type="entry name" value="LuxR_C_like"/>
    <property type="match status" value="1"/>
</dbReference>
<evidence type="ECO:0000313" key="5">
    <source>
        <dbReference type="EMBL" id="SPH21462.1"/>
    </source>
</evidence>
<dbReference type="Proteomes" id="UP000244880">
    <property type="component" value="Unassembled WGS sequence"/>
</dbReference>
<proteinExistence type="predicted"/>
<dbReference type="EMBL" id="OMOR01000001">
    <property type="protein sequence ID" value="SPH21462.1"/>
    <property type="molecule type" value="Genomic_DNA"/>
</dbReference>
<dbReference type="SUPFAM" id="SSF75516">
    <property type="entry name" value="Pheromone-binding domain of LuxR-like quorum-sensing transcription factors"/>
    <property type="match status" value="1"/>
</dbReference>
<dbReference type="InterPro" id="IPR016032">
    <property type="entry name" value="Sig_transdc_resp-reg_C-effctor"/>
</dbReference>
<dbReference type="SUPFAM" id="SSF46894">
    <property type="entry name" value="C-terminal effector domain of the bipartite response regulators"/>
    <property type="match status" value="1"/>
</dbReference>
<keyword evidence="6" id="KW-1185">Reference proteome</keyword>
<evidence type="ECO:0000259" key="4">
    <source>
        <dbReference type="PROSITE" id="PS50043"/>
    </source>
</evidence>
<dbReference type="GO" id="GO:0006352">
    <property type="term" value="P:DNA-templated transcription initiation"/>
    <property type="evidence" value="ECO:0007669"/>
    <property type="project" value="InterPro"/>
</dbReference>
<dbReference type="SMART" id="SM00421">
    <property type="entry name" value="HTH_LUXR"/>
    <property type="match status" value="1"/>
</dbReference>
<dbReference type="GO" id="GO:0016987">
    <property type="term" value="F:sigma factor activity"/>
    <property type="evidence" value="ECO:0007669"/>
    <property type="project" value="InterPro"/>
</dbReference>
<dbReference type="Pfam" id="PF08281">
    <property type="entry name" value="Sigma70_r4_2"/>
    <property type="match status" value="1"/>
</dbReference>
<dbReference type="RefSeq" id="WP_108828543.1">
    <property type="nucleotide sequence ID" value="NZ_OMOR01000001.1"/>
</dbReference>
<organism evidence="5 6">
    <name type="scientific">Ascidiaceihabitans donghaensis</name>
    <dbReference type="NCBI Taxonomy" id="1510460"/>
    <lineage>
        <taxon>Bacteria</taxon>
        <taxon>Pseudomonadati</taxon>
        <taxon>Pseudomonadota</taxon>
        <taxon>Alphaproteobacteria</taxon>
        <taxon>Rhodobacterales</taxon>
        <taxon>Paracoccaceae</taxon>
        <taxon>Ascidiaceihabitans</taxon>
    </lineage>
</organism>
<dbReference type="PROSITE" id="PS50043">
    <property type="entry name" value="HTH_LUXR_2"/>
    <property type="match status" value="1"/>
</dbReference>
<dbReference type="InterPro" id="IPR036388">
    <property type="entry name" value="WH-like_DNA-bd_sf"/>
</dbReference>
<dbReference type="InterPro" id="IPR036693">
    <property type="entry name" value="TF_LuxR_autoind-bd_dom_sf"/>
</dbReference>